<proteinExistence type="inferred from homology"/>
<keyword evidence="11" id="KW-1185">Reference proteome</keyword>
<evidence type="ECO:0000256" key="5">
    <source>
        <dbReference type="ARBA" id="ARBA00022989"/>
    </source>
</evidence>
<evidence type="ECO:0000313" key="11">
    <source>
        <dbReference type="Proteomes" id="UP000297245"/>
    </source>
</evidence>
<evidence type="ECO:0000256" key="1">
    <source>
        <dbReference type="ARBA" id="ARBA00004141"/>
    </source>
</evidence>
<feature type="transmembrane region" description="Helical" evidence="9">
    <location>
        <begin position="101"/>
        <end position="118"/>
    </location>
</feature>
<evidence type="ECO:0000256" key="7">
    <source>
        <dbReference type="PIRNR" id="PIRNR002744"/>
    </source>
</evidence>
<feature type="transmembrane region" description="Helical" evidence="9">
    <location>
        <begin position="507"/>
        <end position="523"/>
    </location>
</feature>
<dbReference type="PIRSF" id="PIRSF002744">
    <property type="entry name" value="Pur-cyt_permease"/>
    <property type="match status" value="1"/>
</dbReference>
<feature type="region of interest" description="Disordered" evidence="8">
    <location>
        <begin position="1"/>
        <end position="32"/>
    </location>
</feature>
<feature type="transmembrane region" description="Helical" evidence="9">
    <location>
        <begin position="147"/>
        <end position="166"/>
    </location>
</feature>
<evidence type="ECO:0000256" key="3">
    <source>
        <dbReference type="ARBA" id="ARBA00022448"/>
    </source>
</evidence>
<accession>A0A4S8M4D4</accession>
<keyword evidence="3 7" id="KW-0813">Transport</keyword>
<gene>
    <name evidence="10" type="ORF">K435DRAFT_796836</name>
</gene>
<feature type="transmembrane region" description="Helical" evidence="9">
    <location>
        <begin position="385"/>
        <end position="412"/>
    </location>
</feature>
<feature type="transmembrane region" description="Helical" evidence="9">
    <location>
        <begin position="359"/>
        <end position="379"/>
    </location>
</feature>
<evidence type="ECO:0000256" key="6">
    <source>
        <dbReference type="ARBA" id="ARBA00023136"/>
    </source>
</evidence>
<evidence type="ECO:0008006" key="12">
    <source>
        <dbReference type="Google" id="ProtNLM"/>
    </source>
</evidence>
<dbReference type="PANTHER" id="PTHR31806">
    <property type="entry name" value="PURINE-CYTOSINE PERMEASE FCY2-RELATED"/>
    <property type="match status" value="1"/>
</dbReference>
<feature type="transmembrane region" description="Helical" evidence="9">
    <location>
        <begin position="261"/>
        <end position="281"/>
    </location>
</feature>
<dbReference type="Proteomes" id="UP000297245">
    <property type="component" value="Unassembled WGS sequence"/>
</dbReference>
<feature type="transmembrane region" description="Helical" evidence="9">
    <location>
        <begin position="186"/>
        <end position="204"/>
    </location>
</feature>
<evidence type="ECO:0000256" key="4">
    <source>
        <dbReference type="ARBA" id="ARBA00022692"/>
    </source>
</evidence>
<evidence type="ECO:0000256" key="8">
    <source>
        <dbReference type="SAM" id="MobiDB-lite"/>
    </source>
</evidence>
<evidence type="ECO:0000313" key="10">
    <source>
        <dbReference type="EMBL" id="THU97054.1"/>
    </source>
</evidence>
<dbReference type="AlphaFoldDB" id="A0A4S8M4D4"/>
<keyword evidence="6 7" id="KW-0472">Membrane</keyword>
<dbReference type="OrthoDB" id="2116389at2759"/>
<feature type="compositionally biased region" description="Basic and acidic residues" evidence="8">
    <location>
        <begin position="7"/>
        <end position="26"/>
    </location>
</feature>
<protein>
    <recommendedName>
        <fullName evidence="12">NCS cytosine-purine permease</fullName>
    </recommendedName>
</protein>
<dbReference type="PANTHER" id="PTHR31806:SF5">
    <property type="entry name" value="PURINE-CYTOSINE PERMEASE FCY21"/>
    <property type="match status" value="1"/>
</dbReference>
<keyword evidence="4 9" id="KW-0812">Transmembrane</keyword>
<dbReference type="InterPro" id="IPR026030">
    <property type="entry name" value="Pur-cyt_permease_Fcy2/21/22"/>
</dbReference>
<dbReference type="Pfam" id="PF02133">
    <property type="entry name" value="Transp_cyt_pur"/>
    <property type="match status" value="1"/>
</dbReference>
<reference evidence="10 11" key="1">
    <citation type="journal article" date="2019" name="Nat. Ecol. Evol.">
        <title>Megaphylogeny resolves global patterns of mushroom evolution.</title>
        <authorList>
            <person name="Varga T."/>
            <person name="Krizsan K."/>
            <person name="Foldi C."/>
            <person name="Dima B."/>
            <person name="Sanchez-Garcia M."/>
            <person name="Sanchez-Ramirez S."/>
            <person name="Szollosi G.J."/>
            <person name="Szarkandi J.G."/>
            <person name="Papp V."/>
            <person name="Albert L."/>
            <person name="Andreopoulos W."/>
            <person name="Angelini C."/>
            <person name="Antonin V."/>
            <person name="Barry K.W."/>
            <person name="Bougher N.L."/>
            <person name="Buchanan P."/>
            <person name="Buyck B."/>
            <person name="Bense V."/>
            <person name="Catcheside P."/>
            <person name="Chovatia M."/>
            <person name="Cooper J."/>
            <person name="Damon W."/>
            <person name="Desjardin D."/>
            <person name="Finy P."/>
            <person name="Geml J."/>
            <person name="Haridas S."/>
            <person name="Hughes K."/>
            <person name="Justo A."/>
            <person name="Karasinski D."/>
            <person name="Kautmanova I."/>
            <person name="Kiss B."/>
            <person name="Kocsube S."/>
            <person name="Kotiranta H."/>
            <person name="LaButti K.M."/>
            <person name="Lechner B.E."/>
            <person name="Liimatainen K."/>
            <person name="Lipzen A."/>
            <person name="Lukacs Z."/>
            <person name="Mihaltcheva S."/>
            <person name="Morgado L.N."/>
            <person name="Niskanen T."/>
            <person name="Noordeloos M.E."/>
            <person name="Ohm R.A."/>
            <person name="Ortiz-Santana B."/>
            <person name="Ovrebo C."/>
            <person name="Racz N."/>
            <person name="Riley R."/>
            <person name="Savchenko A."/>
            <person name="Shiryaev A."/>
            <person name="Soop K."/>
            <person name="Spirin V."/>
            <person name="Szebenyi C."/>
            <person name="Tomsovsky M."/>
            <person name="Tulloss R.E."/>
            <person name="Uehling J."/>
            <person name="Grigoriev I.V."/>
            <person name="Vagvolgyi C."/>
            <person name="Papp T."/>
            <person name="Martin F.M."/>
            <person name="Miettinen O."/>
            <person name="Hibbett D.S."/>
            <person name="Nagy L.G."/>
        </authorList>
    </citation>
    <scope>NUCLEOTIDE SEQUENCE [LARGE SCALE GENOMIC DNA]</scope>
    <source>
        <strain evidence="10 11">CBS 962.96</strain>
    </source>
</reference>
<sequence length="534" mass="59422">MSTSDLEQNRKTERDSDLDKHGDAKKPSSYPSRMGNALTKWLLTWGVETRGILPVPPEERTDTQFFKIFFLWFSTNFNILSFSAGTLGPAAFGLSTRDSCLVILFFNMLCCLPPAYLYSDGALSRVYSATWGPKLGLRQMVQARFSFGYFGVIIPCILNLIGMFGFSVLNSILGGQTLASVTNGNLSWTCVFFLLLMATSFRMAHSICQSGNRRYRYHFTLLIFLRLHRPQLHGYLFSFHFWWHWGWAESICRPRSPRNQAVAVFSFASVIAGFVITYSALASDFTSYYRPDVSSLKIALYAYLGYLLPIVSLQCLGAAVASSAPLVPAWEAGWNLGSQSNVGGLLNAMLSPVGNFGKFLTVLLSLSVTGNIAATFYSISFNIQLFIPTLVVVPRYVFSLVSIAIVLPLSIVGSHRFYDTLENFLALIGYWASDYIAVVLVEHFVFRPRNTLYSSTMGYDLTQWNSPRLLPTGIPAVAAGVLTFGLVIPCMSQALFVGPIGEKTGDIGFELAFVLCAVLYLWLRTVEVWWRGVI</sequence>
<dbReference type="EMBL" id="ML179163">
    <property type="protein sequence ID" value="THU97054.1"/>
    <property type="molecule type" value="Genomic_DNA"/>
</dbReference>
<feature type="transmembrane region" description="Helical" evidence="9">
    <location>
        <begin position="301"/>
        <end position="321"/>
    </location>
</feature>
<dbReference type="Gene3D" id="1.10.4160.10">
    <property type="entry name" value="Hydantoin permease"/>
    <property type="match status" value="1"/>
</dbReference>
<dbReference type="InterPro" id="IPR001248">
    <property type="entry name" value="Pur-cyt_permease"/>
</dbReference>
<dbReference type="GO" id="GO:0022857">
    <property type="term" value="F:transmembrane transporter activity"/>
    <property type="evidence" value="ECO:0007669"/>
    <property type="project" value="InterPro"/>
</dbReference>
<feature type="transmembrane region" description="Helical" evidence="9">
    <location>
        <begin position="69"/>
        <end position="95"/>
    </location>
</feature>
<comment type="similarity">
    <text evidence="2 7">Belongs to the purine-cytosine permease (2.A.39) family.</text>
</comment>
<evidence type="ECO:0000256" key="2">
    <source>
        <dbReference type="ARBA" id="ARBA00008974"/>
    </source>
</evidence>
<evidence type="ECO:0000256" key="9">
    <source>
        <dbReference type="SAM" id="Phobius"/>
    </source>
</evidence>
<organism evidence="10 11">
    <name type="scientific">Dendrothele bispora (strain CBS 962.96)</name>
    <dbReference type="NCBI Taxonomy" id="1314807"/>
    <lineage>
        <taxon>Eukaryota</taxon>
        <taxon>Fungi</taxon>
        <taxon>Dikarya</taxon>
        <taxon>Basidiomycota</taxon>
        <taxon>Agaricomycotina</taxon>
        <taxon>Agaricomycetes</taxon>
        <taxon>Agaricomycetidae</taxon>
        <taxon>Agaricales</taxon>
        <taxon>Agaricales incertae sedis</taxon>
        <taxon>Dendrothele</taxon>
    </lineage>
</organism>
<feature type="transmembrane region" description="Helical" evidence="9">
    <location>
        <begin position="424"/>
        <end position="446"/>
    </location>
</feature>
<comment type="subcellular location">
    <subcellularLocation>
        <location evidence="1">Membrane</location>
        <topology evidence="1">Multi-pass membrane protein</topology>
    </subcellularLocation>
</comment>
<feature type="transmembrane region" description="Helical" evidence="9">
    <location>
        <begin position="474"/>
        <end position="495"/>
    </location>
</feature>
<name>A0A4S8M4D4_DENBC</name>
<keyword evidence="5 9" id="KW-1133">Transmembrane helix</keyword>
<dbReference type="GO" id="GO:0005886">
    <property type="term" value="C:plasma membrane"/>
    <property type="evidence" value="ECO:0007669"/>
    <property type="project" value="TreeGrafter"/>
</dbReference>